<proteinExistence type="predicted"/>
<dbReference type="Proteomes" id="UP001059295">
    <property type="component" value="Chromosome"/>
</dbReference>
<protein>
    <submittedName>
        <fullName evidence="1">WG repeat-containing protein</fullName>
    </submittedName>
</protein>
<sequence length="444" mass="49977">MHCQESDKASLQQIAEYLEGINSPFLVDYVYLNDEMLVFDDSGNSYYIDVVLMGYSSEMVPMDEFLDRAAKRGDRQAVDRLLDDFCRMAVWLINDRIVHGAIRASNVLVASDGTVHLINYESMRIPPSGSMHGSVIDNDNIVVANLALALRVLRDDPSLFYTLRGNSMFRLPILRSSLLPMFAHAAQKSGCVPMQTLVEMLSTCNHTLHSRRELSEVLEALTADRTPVTVDLSKIAIDSEEETYMHEMACENERKLRDNSFKAQYSWVGGMSEALISAEQNGRWGYIDGEGRVVLPFQYKWASDFAEGRAVVVAPSGTYALIDKTGREILPAMYELMEWDAVHGVVKVSYEGVFGLADRNGTEIVPLQYDWMGDTDNSLILVRDEAGRCGYIRHDGKQAIALQYDDAYDFDEQNKALVVLGDRSFYIDLEGNELFEADEMKVAR</sequence>
<gene>
    <name evidence="1" type="ORF">NQ491_00055</name>
</gene>
<dbReference type="InterPro" id="IPR032774">
    <property type="entry name" value="WG_beta_rep"/>
</dbReference>
<dbReference type="GeneID" id="82890079"/>
<dbReference type="PANTHER" id="PTHR37841">
    <property type="entry name" value="GLR2918 PROTEIN"/>
    <property type="match status" value="1"/>
</dbReference>
<name>A0ABY5V0P8_9BACT</name>
<evidence type="ECO:0000313" key="1">
    <source>
        <dbReference type="EMBL" id="UWN57209.1"/>
    </source>
</evidence>
<evidence type="ECO:0000313" key="2">
    <source>
        <dbReference type="Proteomes" id="UP001059295"/>
    </source>
</evidence>
<accession>A0ABY5V0P8</accession>
<keyword evidence="2" id="KW-1185">Reference proteome</keyword>
<dbReference type="PANTHER" id="PTHR37841:SF1">
    <property type="entry name" value="DUF3298 DOMAIN-CONTAINING PROTEIN"/>
    <property type="match status" value="1"/>
</dbReference>
<dbReference type="Pfam" id="PF14903">
    <property type="entry name" value="WG_beta_rep"/>
    <property type="match status" value="3"/>
</dbReference>
<dbReference type="InterPro" id="IPR011009">
    <property type="entry name" value="Kinase-like_dom_sf"/>
</dbReference>
<reference evidence="1" key="1">
    <citation type="journal article" date="2022" name="Cell">
        <title>Design, construction, and in vivo augmentation of a complex gut microbiome.</title>
        <authorList>
            <person name="Cheng A.G."/>
            <person name="Ho P.Y."/>
            <person name="Aranda-Diaz A."/>
            <person name="Jain S."/>
            <person name="Yu F.B."/>
            <person name="Meng X."/>
            <person name="Wang M."/>
            <person name="Iakiviak M."/>
            <person name="Nagashima K."/>
            <person name="Zhao A."/>
            <person name="Murugkar P."/>
            <person name="Patil A."/>
            <person name="Atabakhsh K."/>
            <person name="Weakley A."/>
            <person name="Yan J."/>
            <person name="Brumbaugh A.R."/>
            <person name="Higginbottom S."/>
            <person name="Dimas A."/>
            <person name="Shiver A.L."/>
            <person name="Deutschbauer A."/>
            <person name="Neff N."/>
            <person name="Sonnenburg J.L."/>
            <person name="Huang K.C."/>
            <person name="Fischbach M.A."/>
        </authorList>
    </citation>
    <scope>NUCLEOTIDE SEQUENCE</scope>
    <source>
        <strain evidence="1">AP11</strain>
    </source>
</reference>
<dbReference type="SUPFAM" id="SSF56112">
    <property type="entry name" value="Protein kinase-like (PK-like)"/>
    <property type="match status" value="1"/>
</dbReference>
<organism evidence="1 2">
    <name type="scientific">Alistipes ihumii AP11</name>
    <dbReference type="NCBI Taxonomy" id="1211813"/>
    <lineage>
        <taxon>Bacteria</taxon>
        <taxon>Pseudomonadati</taxon>
        <taxon>Bacteroidota</taxon>
        <taxon>Bacteroidia</taxon>
        <taxon>Bacteroidales</taxon>
        <taxon>Rikenellaceae</taxon>
        <taxon>Alistipes</taxon>
    </lineage>
</organism>
<dbReference type="RefSeq" id="WP_187119352.1">
    <property type="nucleotide sequence ID" value="NZ_CP102294.1"/>
</dbReference>
<dbReference type="EMBL" id="CP102294">
    <property type="protein sequence ID" value="UWN57209.1"/>
    <property type="molecule type" value="Genomic_DNA"/>
</dbReference>